<dbReference type="SMART" id="SM00267">
    <property type="entry name" value="GGDEF"/>
    <property type="match status" value="1"/>
</dbReference>
<dbReference type="InterPro" id="IPR048516">
    <property type="entry name" value="DGCcoil"/>
</dbReference>
<dbReference type="FunFam" id="3.30.70.270:FF:000001">
    <property type="entry name" value="Diguanylate cyclase domain protein"/>
    <property type="match status" value="1"/>
</dbReference>
<evidence type="ECO:0000256" key="4">
    <source>
        <dbReference type="SAM" id="Coils"/>
    </source>
</evidence>
<gene>
    <name evidence="6" type="ORF">Lbru_1966</name>
</gene>
<dbReference type="CDD" id="cd01949">
    <property type="entry name" value="GGDEF"/>
    <property type="match status" value="1"/>
</dbReference>
<evidence type="ECO:0000256" key="3">
    <source>
        <dbReference type="ARBA" id="ARBA00034247"/>
    </source>
</evidence>
<reference evidence="6 7" key="1">
    <citation type="submission" date="2015-11" db="EMBL/GenBank/DDBJ databases">
        <title>Genomic analysis of 38 Legionella species identifies large and diverse effector repertoires.</title>
        <authorList>
            <person name="Burstein D."/>
            <person name="Amaro F."/>
            <person name="Zusman T."/>
            <person name="Lifshitz Z."/>
            <person name="Cohen O."/>
            <person name="Gilbert J.A."/>
            <person name="Pupko T."/>
            <person name="Shuman H.A."/>
            <person name="Segal G."/>
        </authorList>
    </citation>
    <scope>NUCLEOTIDE SEQUENCE [LARGE SCALE GENOMIC DNA]</scope>
    <source>
        <strain evidence="6 7">ATCC 43878</strain>
    </source>
</reference>
<dbReference type="EC" id="2.7.7.65" evidence="2"/>
<dbReference type="NCBIfam" id="TIGR00254">
    <property type="entry name" value="GGDEF"/>
    <property type="match status" value="1"/>
</dbReference>
<dbReference type="PANTHER" id="PTHR45138:SF9">
    <property type="entry name" value="DIGUANYLATE CYCLASE DGCM-RELATED"/>
    <property type="match status" value="1"/>
</dbReference>
<dbReference type="InterPro" id="IPR050469">
    <property type="entry name" value="Diguanylate_Cyclase"/>
</dbReference>
<evidence type="ECO:0000256" key="2">
    <source>
        <dbReference type="ARBA" id="ARBA00012528"/>
    </source>
</evidence>
<sequence>MLDQQLKKKIVSTISHYEEQCNKLQGEVNVLRKAIDKLTTLPSGIHVDLDKHLLDLKDALKENKDPQSIQQRVASLVDVMINLQQKRQENKIIITDFIHQGADLLGQMLIELKDKHAFERMEQLLKADTDERKLIGQFSQLLKACVNCVAQQIEFCEQHHKSPDMAANLLNSHINSSLNKIVEHLPIPEDLLKKQEEIKTKLEQHLTEKELIAVAEKLAELIIDSFNYEQNKLKLFLYEFSSHLRDFSKYLQLFKDNNILVRHDAEHLEQEVQLSIQEIKSHMDNSYTIEELSKKIEKSLTTIGMHIKEFKEQQEKRLAEYEHRMTVLQDRLMETERGANEIKNMLSFEKLKNNQDSLTGLPNRASYNEHILDAYHRWQRGFGDLSIAVADIDNFKVINDTYGHLAGDKVLKKIATLFKSSIRAVDFISRYGGEEFVFIFERTHLNNAVKVAEGLRSTVEEYDFYYRERRVYVTVSFGLTNLQHGDDLETLFNRADEAMYRAKRNGRNCIVTL</sequence>
<dbReference type="Pfam" id="PF00990">
    <property type="entry name" value="GGDEF"/>
    <property type="match status" value="1"/>
</dbReference>
<dbReference type="Gene3D" id="3.30.70.270">
    <property type="match status" value="1"/>
</dbReference>
<dbReference type="RefSeq" id="WP_058441962.1">
    <property type="nucleotide sequence ID" value="NZ_CAAAHU010000002.1"/>
</dbReference>
<dbReference type="EMBL" id="LNXV01000029">
    <property type="protein sequence ID" value="KTC81446.1"/>
    <property type="molecule type" value="Genomic_DNA"/>
</dbReference>
<keyword evidence="7" id="KW-1185">Reference proteome</keyword>
<dbReference type="GO" id="GO:0052621">
    <property type="term" value="F:diguanylate cyclase activity"/>
    <property type="evidence" value="ECO:0007669"/>
    <property type="project" value="UniProtKB-EC"/>
</dbReference>
<dbReference type="AlphaFoldDB" id="A0A0W0SDH2"/>
<evidence type="ECO:0000259" key="5">
    <source>
        <dbReference type="PROSITE" id="PS50887"/>
    </source>
</evidence>
<feature type="coiled-coil region" evidence="4">
    <location>
        <begin position="311"/>
        <end position="338"/>
    </location>
</feature>
<comment type="caution">
    <text evidence="6">The sequence shown here is derived from an EMBL/GenBank/DDBJ whole genome shotgun (WGS) entry which is preliminary data.</text>
</comment>
<dbReference type="PATRIC" id="fig|29422.6.peg.2096"/>
<evidence type="ECO:0000256" key="1">
    <source>
        <dbReference type="ARBA" id="ARBA00001946"/>
    </source>
</evidence>
<dbReference type="InterPro" id="IPR000160">
    <property type="entry name" value="GGDEF_dom"/>
</dbReference>
<feature type="coiled-coil region" evidence="4">
    <location>
        <begin position="14"/>
        <end position="41"/>
    </location>
</feature>
<feature type="domain" description="GGDEF" evidence="5">
    <location>
        <begin position="383"/>
        <end position="513"/>
    </location>
</feature>
<comment type="cofactor">
    <cofactor evidence="1">
        <name>Mg(2+)</name>
        <dbReference type="ChEBI" id="CHEBI:18420"/>
    </cofactor>
</comment>
<dbReference type="InterPro" id="IPR043128">
    <property type="entry name" value="Rev_trsase/Diguanyl_cyclase"/>
</dbReference>
<keyword evidence="4" id="KW-0175">Coiled coil</keyword>
<dbReference type="InterPro" id="IPR029787">
    <property type="entry name" value="Nucleotide_cyclase"/>
</dbReference>
<accession>A0A0W0SDH2</accession>
<comment type="catalytic activity">
    <reaction evidence="3">
        <text>2 GTP = 3',3'-c-di-GMP + 2 diphosphate</text>
        <dbReference type="Rhea" id="RHEA:24898"/>
        <dbReference type="ChEBI" id="CHEBI:33019"/>
        <dbReference type="ChEBI" id="CHEBI:37565"/>
        <dbReference type="ChEBI" id="CHEBI:58805"/>
        <dbReference type="EC" id="2.7.7.65"/>
    </reaction>
</comment>
<dbReference type="STRING" id="29422.Lbru_1966"/>
<evidence type="ECO:0000313" key="6">
    <source>
        <dbReference type="EMBL" id="KTC81446.1"/>
    </source>
</evidence>
<proteinExistence type="predicted"/>
<name>A0A0W0SDH2_9GAMM</name>
<dbReference type="SUPFAM" id="SSF55073">
    <property type="entry name" value="Nucleotide cyclase"/>
    <property type="match status" value="1"/>
</dbReference>
<dbReference type="Pfam" id="PF20975">
    <property type="entry name" value="DGCcoil"/>
    <property type="match status" value="1"/>
</dbReference>
<organism evidence="6 7">
    <name type="scientific">Legionella brunensis</name>
    <dbReference type="NCBI Taxonomy" id="29422"/>
    <lineage>
        <taxon>Bacteria</taxon>
        <taxon>Pseudomonadati</taxon>
        <taxon>Pseudomonadota</taxon>
        <taxon>Gammaproteobacteria</taxon>
        <taxon>Legionellales</taxon>
        <taxon>Legionellaceae</taxon>
        <taxon>Legionella</taxon>
    </lineage>
</organism>
<evidence type="ECO:0000313" key="7">
    <source>
        <dbReference type="Proteomes" id="UP000054742"/>
    </source>
</evidence>
<dbReference type="OrthoDB" id="9812260at2"/>
<dbReference type="Proteomes" id="UP000054742">
    <property type="component" value="Unassembled WGS sequence"/>
</dbReference>
<dbReference type="PANTHER" id="PTHR45138">
    <property type="entry name" value="REGULATORY COMPONENTS OF SENSORY TRANSDUCTION SYSTEM"/>
    <property type="match status" value="1"/>
</dbReference>
<protein>
    <recommendedName>
        <fullName evidence="2">diguanylate cyclase</fullName>
        <ecNumber evidence="2">2.7.7.65</ecNumber>
    </recommendedName>
</protein>
<dbReference type="PROSITE" id="PS50887">
    <property type="entry name" value="GGDEF"/>
    <property type="match status" value="1"/>
</dbReference>